<sequence length="96" mass="9789">MDADGGGPALAGVSLDAHPALRICDRLAGDDVMLVRAVLAGDADLDRHHPGGARALDVRRTRGVVGCHVLGALGAGGAAPTRPSRTCASRRSTWAR</sequence>
<accession>D4U1I0</accession>
<feature type="region of interest" description="Disordered" evidence="1">
    <location>
        <begin position="75"/>
        <end position="96"/>
    </location>
</feature>
<dbReference type="EMBL" id="ACYT02000074">
    <property type="protein sequence ID" value="EFF79078.1"/>
    <property type="molecule type" value="Genomic_DNA"/>
</dbReference>
<dbReference type="HOGENOM" id="CLU_2353576_0_0_11"/>
<reference evidence="2 3" key="1">
    <citation type="submission" date="2009-10" db="EMBL/GenBank/DDBJ databases">
        <authorList>
            <person name="Weinstock G."/>
            <person name="Sodergren E."/>
            <person name="Clifton S."/>
            <person name="Fulton L."/>
            <person name="Fulton B."/>
            <person name="Courtney L."/>
            <person name="Fronick C."/>
            <person name="Harrison M."/>
            <person name="Strong C."/>
            <person name="Farmer C."/>
            <person name="Delahaunty K."/>
            <person name="Markovic C."/>
            <person name="Hall O."/>
            <person name="Minx P."/>
            <person name="Tomlinson C."/>
            <person name="Mitreva M."/>
            <person name="Nelson J."/>
            <person name="Hou S."/>
            <person name="Wollam A."/>
            <person name="Pepin K.H."/>
            <person name="Johnson M."/>
            <person name="Bhonagiri V."/>
            <person name="Nash W.E."/>
            <person name="Warren W."/>
            <person name="Chinwalla A."/>
            <person name="Mardis E.R."/>
            <person name="Wilson R.K."/>
        </authorList>
    </citation>
    <scope>NUCLEOTIDE SEQUENCE [LARGE SCALE GENOMIC DNA]</scope>
    <source>
        <strain evidence="2 3">F0309</strain>
    </source>
</reference>
<gene>
    <name evidence="2" type="ORF">HMPREF0970_02081</name>
</gene>
<protein>
    <submittedName>
        <fullName evidence="2">Uncharacterized protein</fullName>
    </submittedName>
</protein>
<evidence type="ECO:0000313" key="3">
    <source>
        <dbReference type="Proteomes" id="UP000003150"/>
    </source>
</evidence>
<name>D4U1I0_9ACTO</name>
<dbReference type="AlphaFoldDB" id="D4U1I0"/>
<comment type="caution">
    <text evidence="2">The sequence shown here is derived from an EMBL/GenBank/DDBJ whole genome shotgun (WGS) entry which is preliminary data.</text>
</comment>
<evidence type="ECO:0000313" key="2">
    <source>
        <dbReference type="EMBL" id="EFF79078.1"/>
    </source>
</evidence>
<proteinExistence type="predicted"/>
<organism evidence="2 3">
    <name type="scientific">Schaalia odontolytica F0309</name>
    <dbReference type="NCBI Taxonomy" id="649742"/>
    <lineage>
        <taxon>Bacteria</taxon>
        <taxon>Bacillati</taxon>
        <taxon>Actinomycetota</taxon>
        <taxon>Actinomycetes</taxon>
        <taxon>Actinomycetales</taxon>
        <taxon>Actinomycetaceae</taxon>
        <taxon>Schaalia</taxon>
    </lineage>
</organism>
<evidence type="ECO:0000256" key="1">
    <source>
        <dbReference type="SAM" id="MobiDB-lite"/>
    </source>
</evidence>
<dbReference type="Proteomes" id="UP000003150">
    <property type="component" value="Unassembled WGS sequence"/>
</dbReference>
<feature type="compositionally biased region" description="Polar residues" evidence="1">
    <location>
        <begin position="83"/>
        <end position="96"/>
    </location>
</feature>